<reference evidence="3 4" key="1">
    <citation type="submission" date="2019-01" db="EMBL/GenBank/DDBJ databases">
        <title>Complete genome of a denitifying bacterium Halomons sp. BC-M4-5.</title>
        <authorList>
            <person name="Wang L."/>
            <person name="Shao Z."/>
        </authorList>
    </citation>
    <scope>NUCLEOTIDE SEQUENCE [LARGE SCALE GENOMIC DNA]</scope>
    <source>
        <strain evidence="3 4">BC-M4-5</strain>
    </source>
</reference>
<dbReference type="InterPro" id="IPR021308">
    <property type="entry name" value="GfcB"/>
</dbReference>
<evidence type="ECO:0000313" key="3">
    <source>
        <dbReference type="EMBL" id="QHC50223.1"/>
    </source>
</evidence>
<proteinExistence type="predicted"/>
<organism evidence="3 4">
    <name type="scientific">Billgrantia tianxiuensis</name>
    <dbReference type="NCBI Taxonomy" id="2497861"/>
    <lineage>
        <taxon>Bacteria</taxon>
        <taxon>Pseudomonadati</taxon>
        <taxon>Pseudomonadota</taxon>
        <taxon>Gammaproteobacteria</taxon>
        <taxon>Oceanospirillales</taxon>
        <taxon>Halomonadaceae</taxon>
        <taxon>Billgrantia</taxon>
    </lineage>
</organism>
<keyword evidence="3" id="KW-0449">Lipoprotein</keyword>
<accession>A0A6I6STK4</accession>
<evidence type="ECO:0000256" key="2">
    <source>
        <dbReference type="SAM" id="Phobius"/>
    </source>
</evidence>
<dbReference type="Gene3D" id="2.40.360.10">
    <property type="entry name" value="YmcC-like"/>
    <property type="match status" value="1"/>
</dbReference>
<feature type="region of interest" description="Disordered" evidence="1">
    <location>
        <begin position="232"/>
        <end position="251"/>
    </location>
</feature>
<evidence type="ECO:0000313" key="4">
    <source>
        <dbReference type="Proteomes" id="UP000464013"/>
    </source>
</evidence>
<dbReference type="Pfam" id="PF11102">
    <property type="entry name" value="YjbF"/>
    <property type="match status" value="1"/>
</dbReference>
<dbReference type="SUPFAM" id="SSF159270">
    <property type="entry name" value="YmcC-like"/>
    <property type="match status" value="1"/>
</dbReference>
<feature type="transmembrane region" description="Helical" evidence="2">
    <location>
        <begin position="21"/>
        <end position="38"/>
    </location>
</feature>
<keyword evidence="4" id="KW-1185">Reference proteome</keyword>
<protein>
    <submittedName>
        <fullName evidence="3">YjbF family lipoprotein</fullName>
    </submittedName>
</protein>
<keyword evidence="2" id="KW-1133">Transmembrane helix</keyword>
<evidence type="ECO:0000256" key="1">
    <source>
        <dbReference type="SAM" id="MobiDB-lite"/>
    </source>
</evidence>
<keyword evidence="2" id="KW-0472">Membrane</keyword>
<keyword evidence="2" id="KW-0812">Transmembrane</keyword>
<gene>
    <name evidence="3" type="ORF">EKK97_12360</name>
</gene>
<sequence length="251" mass="28146">MSRDRRYRDVGVPIQDRRKAVLLWRWLLLGGMIVGLTACAQGGQLTPMGATLFGDRHGEDPSAQAEALPYASLVARSQGNQALLIMAHRSGEHGRDTYWQAGDRATLHLRDGLPASTAGFEEILLGRQYSGDTGSNRYRVHVHWRDASGQEWQDVATAERTCEPARPVELPLIHLALERCTERLDWASRNTHTRGVYWRDPVSLRIWGGDMALWPDGPRLRWQVARPWWSDAEDTGRDVGQDAEPNSASSS</sequence>
<dbReference type="Proteomes" id="UP000464013">
    <property type="component" value="Chromosome"/>
</dbReference>
<name>A0A6I6STK4_9GAMM</name>
<dbReference type="AlphaFoldDB" id="A0A6I6STK4"/>
<dbReference type="InterPro" id="IPR023373">
    <property type="entry name" value="YmcC_sf"/>
</dbReference>
<dbReference type="KEGG" id="htx:EKK97_12360"/>
<dbReference type="EMBL" id="CP035042">
    <property type="protein sequence ID" value="QHC50223.1"/>
    <property type="molecule type" value="Genomic_DNA"/>
</dbReference>